<dbReference type="Gene3D" id="3.40.50.300">
    <property type="entry name" value="P-loop containing nucleotide triphosphate hydrolases"/>
    <property type="match status" value="1"/>
</dbReference>
<evidence type="ECO:0000256" key="7">
    <source>
        <dbReference type="SAM" id="Phobius"/>
    </source>
</evidence>
<keyword evidence="3" id="KW-0547">Nucleotide-binding</keyword>
<evidence type="ECO:0000313" key="11">
    <source>
        <dbReference type="Proteomes" id="UP001596527"/>
    </source>
</evidence>
<comment type="caution">
    <text evidence="10">The sequence shown here is derived from an EMBL/GenBank/DDBJ whole genome shotgun (WGS) entry which is preliminary data.</text>
</comment>
<dbReference type="SUPFAM" id="SSF52540">
    <property type="entry name" value="P-loop containing nucleoside triphosphate hydrolases"/>
    <property type="match status" value="1"/>
</dbReference>
<feature type="domain" description="ABC transmembrane type-1" evidence="9">
    <location>
        <begin position="18"/>
        <end position="300"/>
    </location>
</feature>
<dbReference type="PROSITE" id="PS50893">
    <property type="entry name" value="ABC_TRANSPORTER_2"/>
    <property type="match status" value="1"/>
</dbReference>
<reference evidence="11" key="1">
    <citation type="journal article" date="2019" name="Int. J. Syst. Evol. Microbiol.">
        <title>The Global Catalogue of Microorganisms (GCM) 10K type strain sequencing project: providing services to taxonomists for standard genome sequencing and annotation.</title>
        <authorList>
            <consortium name="The Broad Institute Genomics Platform"/>
            <consortium name="The Broad Institute Genome Sequencing Center for Infectious Disease"/>
            <person name="Wu L."/>
            <person name="Ma J."/>
        </authorList>
    </citation>
    <scope>NUCLEOTIDE SEQUENCE [LARGE SCALE GENOMIC DNA]</scope>
    <source>
        <strain evidence="11">CCUG 56698</strain>
    </source>
</reference>
<dbReference type="InterPro" id="IPR027417">
    <property type="entry name" value="P-loop_NTPase"/>
</dbReference>
<keyword evidence="4 10" id="KW-0067">ATP-binding</keyword>
<keyword evidence="5 7" id="KW-1133">Transmembrane helix</keyword>
<organism evidence="10 11">
    <name type="scientific">Schaalia naturae</name>
    <dbReference type="NCBI Taxonomy" id="635203"/>
    <lineage>
        <taxon>Bacteria</taxon>
        <taxon>Bacillati</taxon>
        <taxon>Actinomycetota</taxon>
        <taxon>Actinomycetes</taxon>
        <taxon>Actinomycetales</taxon>
        <taxon>Actinomycetaceae</taxon>
        <taxon>Schaalia</taxon>
    </lineage>
</organism>
<dbReference type="EMBL" id="JBHTEF010000001">
    <property type="protein sequence ID" value="MFC7579708.1"/>
    <property type="molecule type" value="Genomic_DNA"/>
</dbReference>
<dbReference type="InterPro" id="IPR003439">
    <property type="entry name" value="ABC_transporter-like_ATP-bd"/>
</dbReference>
<evidence type="ECO:0000259" key="8">
    <source>
        <dbReference type="PROSITE" id="PS50893"/>
    </source>
</evidence>
<dbReference type="PANTHER" id="PTHR43394">
    <property type="entry name" value="ATP-DEPENDENT PERMEASE MDL1, MITOCHONDRIAL"/>
    <property type="match status" value="1"/>
</dbReference>
<dbReference type="SMART" id="SM00382">
    <property type="entry name" value="AAA"/>
    <property type="match status" value="1"/>
</dbReference>
<feature type="transmembrane region" description="Helical" evidence="7">
    <location>
        <begin position="237"/>
        <end position="259"/>
    </location>
</feature>
<dbReference type="RefSeq" id="WP_380971149.1">
    <property type="nucleotide sequence ID" value="NZ_JBHTEF010000001.1"/>
</dbReference>
<sequence>MLAKLTWEYLRTRLWEVLAVVVLQTMAAIASLNLPDLNARIIDEGVALGDTDHIWRLGAVMLAVTLGQSVATAVAVFLGSRMAMGLGAWLRHRVFTHTQDFSAQDVHEFGAPSLVTRATNDVQQIQMVVLMTFLIMIQAPIMGVGGVVMALRQDSHLSLLLVVVVPVLALVVGLIMGRLAPLFQVQQTRIDAMNTVLREELSGIRVIRAFVRQPLIRARYRDANDQLRQVALRIGTLFALIFPAVTVIISLSNIGVLWYGGHSIENGESQIGALFAFINYLGLIFMAVMMAAMMFIMVPRANVSAIRIAAVLDHDVSVRGPGRPAPAPEGRWTFALRDVSLRYPGAEDPVLDGVSLEFAPGTTTGVIGSTGSGKTTLVNLIPRLMDPTGGSVTANGVPTTELDPAELRRHIAMVPQRAYLFSGTIASTVSGVPDPDQAQRERVIRALEGAQAMEFVSDLNQGIDASVEAGGTNFSGGQRQRLTIARALYRSADLFVFDDSFSALDYSTDARLRIALPAYTEGAATLIVAQRVATIRHADCIVVLDDGRIVGRGTHAELMGSCPTYREIVASQMSEEEAA</sequence>
<keyword evidence="2 7" id="KW-0812">Transmembrane</keyword>
<evidence type="ECO:0000256" key="4">
    <source>
        <dbReference type="ARBA" id="ARBA00022840"/>
    </source>
</evidence>
<dbReference type="CDD" id="cd18548">
    <property type="entry name" value="ABC_6TM_Tm287_like"/>
    <property type="match status" value="1"/>
</dbReference>
<dbReference type="Pfam" id="PF00664">
    <property type="entry name" value="ABC_membrane"/>
    <property type="match status" value="1"/>
</dbReference>
<evidence type="ECO:0000256" key="5">
    <source>
        <dbReference type="ARBA" id="ARBA00022989"/>
    </source>
</evidence>
<evidence type="ECO:0000256" key="6">
    <source>
        <dbReference type="ARBA" id="ARBA00023136"/>
    </source>
</evidence>
<accession>A0ABW2SJ32</accession>
<comment type="subcellular location">
    <subcellularLocation>
        <location evidence="1">Cell membrane</location>
        <topology evidence="1">Multi-pass membrane protein</topology>
    </subcellularLocation>
</comment>
<dbReference type="PANTHER" id="PTHR43394:SF1">
    <property type="entry name" value="ATP-BINDING CASSETTE SUB-FAMILY B MEMBER 10, MITOCHONDRIAL"/>
    <property type="match status" value="1"/>
</dbReference>
<evidence type="ECO:0000259" key="9">
    <source>
        <dbReference type="PROSITE" id="PS50929"/>
    </source>
</evidence>
<dbReference type="PROSITE" id="PS00211">
    <property type="entry name" value="ABC_TRANSPORTER_1"/>
    <property type="match status" value="1"/>
</dbReference>
<evidence type="ECO:0000256" key="1">
    <source>
        <dbReference type="ARBA" id="ARBA00004651"/>
    </source>
</evidence>
<name>A0ABW2SJ32_9ACTO</name>
<feature type="domain" description="ABC transporter" evidence="8">
    <location>
        <begin position="336"/>
        <end position="571"/>
    </location>
</feature>
<dbReference type="PROSITE" id="PS50929">
    <property type="entry name" value="ABC_TM1F"/>
    <property type="match status" value="1"/>
</dbReference>
<dbReference type="SUPFAM" id="SSF90123">
    <property type="entry name" value="ABC transporter transmembrane region"/>
    <property type="match status" value="1"/>
</dbReference>
<feature type="transmembrane region" description="Helical" evidence="7">
    <location>
        <begin position="12"/>
        <end position="34"/>
    </location>
</feature>
<evidence type="ECO:0000256" key="3">
    <source>
        <dbReference type="ARBA" id="ARBA00022741"/>
    </source>
</evidence>
<evidence type="ECO:0000256" key="2">
    <source>
        <dbReference type="ARBA" id="ARBA00022692"/>
    </source>
</evidence>
<keyword evidence="11" id="KW-1185">Reference proteome</keyword>
<feature type="transmembrane region" description="Helical" evidence="7">
    <location>
        <begin position="271"/>
        <end position="298"/>
    </location>
</feature>
<dbReference type="InterPro" id="IPR036640">
    <property type="entry name" value="ABC1_TM_sf"/>
</dbReference>
<dbReference type="Proteomes" id="UP001596527">
    <property type="component" value="Unassembled WGS sequence"/>
</dbReference>
<dbReference type="Pfam" id="PF00005">
    <property type="entry name" value="ABC_tran"/>
    <property type="match status" value="1"/>
</dbReference>
<dbReference type="Gene3D" id="1.20.1560.10">
    <property type="entry name" value="ABC transporter type 1, transmembrane domain"/>
    <property type="match status" value="1"/>
</dbReference>
<dbReference type="InterPro" id="IPR011527">
    <property type="entry name" value="ABC1_TM_dom"/>
</dbReference>
<feature type="transmembrane region" description="Helical" evidence="7">
    <location>
        <begin position="127"/>
        <end position="151"/>
    </location>
</feature>
<gene>
    <name evidence="10" type="ORF">ACFQWG_00465</name>
</gene>
<proteinExistence type="predicted"/>
<dbReference type="InterPro" id="IPR017871">
    <property type="entry name" value="ABC_transporter-like_CS"/>
</dbReference>
<evidence type="ECO:0000313" key="10">
    <source>
        <dbReference type="EMBL" id="MFC7579708.1"/>
    </source>
</evidence>
<feature type="transmembrane region" description="Helical" evidence="7">
    <location>
        <begin position="157"/>
        <end position="180"/>
    </location>
</feature>
<dbReference type="InterPro" id="IPR039421">
    <property type="entry name" value="Type_1_exporter"/>
</dbReference>
<dbReference type="InterPro" id="IPR003593">
    <property type="entry name" value="AAA+_ATPase"/>
</dbReference>
<protein>
    <submittedName>
        <fullName evidence="10">ABC transporter ATP-binding protein</fullName>
    </submittedName>
</protein>
<feature type="transmembrane region" description="Helical" evidence="7">
    <location>
        <begin position="54"/>
        <end position="78"/>
    </location>
</feature>
<keyword evidence="6 7" id="KW-0472">Membrane</keyword>
<dbReference type="GO" id="GO:0005524">
    <property type="term" value="F:ATP binding"/>
    <property type="evidence" value="ECO:0007669"/>
    <property type="project" value="UniProtKB-KW"/>
</dbReference>